<protein>
    <recommendedName>
        <fullName evidence="2">Transcriptional regulator</fullName>
    </recommendedName>
</protein>
<organism evidence="1">
    <name type="scientific">uncultured spirochete</name>
    <dbReference type="NCBI Taxonomy" id="156406"/>
    <lineage>
        <taxon>Bacteria</taxon>
        <taxon>Pseudomonadati</taxon>
        <taxon>Spirochaetota</taxon>
        <taxon>Spirochaetia</taxon>
        <taxon>Spirochaetales</taxon>
        <taxon>environmental samples</taxon>
    </lineage>
</organism>
<gene>
    <name evidence="1" type="ORF">SPIRO4BDMA_50207</name>
</gene>
<sequence length="212" mass="23655">MNRLTKNIIAHIPNPLFTAKELAVLEPSSDNVRYALVKRAIAGGDMLKIRRGLYALSPLYRKTGINPLSAAQLVYGPSYISLETALSVHGWIPEGVRDITSVALRPPKDFDTPIGHFSYVRVPQKTLYAGVNRGTGDEGQSWLIASPLKALADYVYCHKLDWTSKNPLIDSLRIEEDQLSEMTQADFDELEGNYSSRRVLRFLAGLKKEIVP</sequence>
<reference evidence="1" key="1">
    <citation type="submission" date="2017-02" db="EMBL/GenBank/DDBJ databases">
        <authorList>
            <person name="Regsiter A."/>
            <person name="William W."/>
        </authorList>
    </citation>
    <scope>NUCLEOTIDE SEQUENCE</scope>
    <source>
        <strain evidence="1">BdmA 4</strain>
    </source>
</reference>
<dbReference type="EMBL" id="FWDO01000005">
    <property type="protein sequence ID" value="SLM18692.1"/>
    <property type="molecule type" value="Genomic_DNA"/>
</dbReference>
<evidence type="ECO:0008006" key="2">
    <source>
        <dbReference type="Google" id="ProtNLM"/>
    </source>
</evidence>
<proteinExistence type="predicted"/>
<accession>A0A3P3XQX2</accession>
<dbReference type="AlphaFoldDB" id="A0A3P3XQX2"/>
<name>A0A3P3XQX2_9SPIR</name>
<evidence type="ECO:0000313" key="1">
    <source>
        <dbReference type="EMBL" id="SLM18692.1"/>
    </source>
</evidence>